<gene>
    <name evidence="1" type="ORF">SAMN04487943_1218</name>
</gene>
<organism evidence="1 2">
    <name type="scientific">Gracilibacillus orientalis</name>
    <dbReference type="NCBI Taxonomy" id="334253"/>
    <lineage>
        <taxon>Bacteria</taxon>
        <taxon>Bacillati</taxon>
        <taxon>Bacillota</taxon>
        <taxon>Bacilli</taxon>
        <taxon>Bacillales</taxon>
        <taxon>Bacillaceae</taxon>
        <taxon>Gracilibacillus</taxon>
    </lineage>
</organism>
<evidence type="ECO:0000313" key="2">
    <source>
        <dbReference type="Proteomes" id="UP000198565"/>
    </source>
</evidence>
<evidence type="ECO:0000313" key="1">
    <source>
        <dbReference type="EMBL" id="SFM47651.1"/>
    </source>
</evidence>
<dbReference type="STRING" id="334253.SAMN04487943_1218"/>
<protein>
    <submittedName>
        <fullName evidence="1">Uncharacterized protein</fullName>
    </submittedName>
</protein>
<accession>A0A1I4R5W8</accession>
<dbReference type="EMBL" id="FOTR01000021">
    <property type="protein sequence ID" value="SFM47651.1"/>
    <property type="molecule type" value="Genomic_DNA"/>
</dbReference>
<keyword evidence="2" id="KW-1185">Reference proteome</keyword>
<proteinExistence type="predicted"/>
<dbReference type="AlphaFoldDB" id="A0A1I4R5W8"/>
<name>A0A1I4R5W8_9BACI</name>
<sequence length="71" mass="8316">MSIDKATLKELLKELEKSHLKPDNRVSSDFFEKLLADDFFEFGCSEGFPMLEFEKCPFMTLIFIPYLLIAF</sequence>
<dbReference type="Proteomes" id="UP000198565">
    <property type="component" value="Unassembled WGS sequence"/>
</dbReference>
<reference evidence="2" key="1">
    <citation type="submission" date="2016-10" db="EMBL/GenBank/DDBJ databases">
        <authorList>
            <person name="Varghese N."/>
            <person name="Submissions S."/>
        </authorList>
    </citation>
    <scope>NUCLEOTIDE SEQUENCE [LARGE SCALE GENOMIC DNA]</scope>
    <source>
        <strain evidence="2">CGMCC 1.4250</strain>
    </source>
</reference>